<evidence type="ECO:0000259" key="5">
    <source>
        <dbReference type="PROSITE" id="PS50102"/>
    </source>
</evidence>
<feature type="domain" description="RRM" evidence="5">
    <location>
        <begin position="280"/>
        <end position="352"/>
    </location>
</feature>
<dbReference type="InterPro" id="IPR035979">
    <property type="entry name" value="RBD_domain_sf"/>
</dbReference>
<feature type="compositionally biased region" description="Acidic residues" evidence="3">
    <location>
        <begin position="595"/>
        <end position="608"/>
    </location>
</feature>
<dbReference type="HOGENOM" id="CLU_017928_1_0_1"/>
<organism evidence="7">
    <name type="scientific">Verticillium alfalfae (strain VaMs.102 / ATCC MYA-4576 / FGSC 10136)</name>
    <name type="common">Verticillium wilt of alfalfa</name>
    <name type="synonym">Verticillium albo-atrum</name>
    <dbReference type="NCBI Taxonomy" id="526221"/>
    <lineage>
        <taxon>Eukaryota</taxon>
        <taxon>Fungi</taxon>
        <taxon>Dikarya</taxon>
        <taxon>Ascomycota</taxon>
        <taxon>Pezizomycotina</taxon>
        <taxon>Sordariomycetes</taxon>
        <taxon>Hypocreomycetidae</taxon>
        <taxon>Glomerellales</taxon>
        <taxon>Plectosphaerellaceae</taxon>
        <taxon>Verticillium</taxon>
    </lineage>
</organism>
<evidence type="ECO:0000313" key="7">
    <source>
        <dbReference type="Proteomes" id="UP000008698"/>
    </source>
</evidence>
<dbReference type="PROSITE" id="PS50102">
    <property type="entry name" value="RRM"/>
    <property type="match status" value="1"/>
</dbReference>
<dbReference type="RefSeq" id="XP_003009169.1">
    <property type="nucleotide sequence ID" value="XM_003009123.1"/>
</dbReference>
<proteinExistence type="predicted"/>
<dbReference type="InterPro" id="IPR002483">
    <property type="entry name" value="PWI_dom"/>
</dbReference>
<evidence type="ECO:0000256" key="1">
    <source>
        <dbReference type="ARBA" id="ARBA00022884"/>
    </source>
</evidence>
<dbReference type="OrthoDB" id="443401at2759"/>
<accession>C9S7I2</accession>
<dbReference type="AlphaFoldDB" id="C9S7I2"/>
<keyword evidence="4" id="KW-0812">Transmembrane</keyword>
<dbReference type="EMBL" id="DS985214">
    <property type="protein sequence ID" value="EEY14743.1"/>
    <property type="molecule type" value="Genomic_DNA"/>
</dbReference>
<dbReference type="STRING" id="526221.C9S7I2"/>
<feature type="region of interest" description="Disordered" evidence="3">
    <location>
        <begin position="83"/>
        <end position="168"/>
    </location>
</feature>
<dbReference type="eggNOG" id="KOG2135">
    <property type="taxonomic scope" value="Eukaryota"/>
</dbReference>
<reference evidence="7" key="1">
    <citation type="journal article" date="2011" name="PLoS Pathog.">
        <title>Comparative genomics yields insights into niche adaptation of plant vascular wilt pathogens.</title>
        <authorList>
            <person name="Klosterman S.J."/>
            <person name="Subbarao K.V."/>
            <person name="Kang S."/>
            <person name="Veronese P."/>
            <person name="Gold S.E."/>
            <person name="Thomma B.P.H.J."/>
            <person name="Chen Z."/>
            <person name="Henrissat B."/>
            <person name="Lee Y.-H."/>
            <person name="Park J."/>
            <person name="Garcia-Pedrajas M.D."/>
            <person name="Barbara D.J."/>
            <person name="Anchieta A."/>
            <person name="de Jonge R."/>
            <person name="Santhanam P."/>
            <person name="Maruthachalam K."/>
            <person name="Atallah Z."/>
            <person name="Amyotte S.G."/>
            <person name="Paz Z."/>
            <person name="Inderbitzin P."/>
            <person name="Hayes R.J."/>
            <person name="Heiman D.I."/>
            <person name="Young S."/>
            <person name="Zeng Q."/>
            <person name="Engels R."/>
            <person name="Galagan J."/>
            <person name="Cuomo C.A."/>
            <person name="Dobinson K.F."/>
            <person name="Ma L.-J."/>
        </authorList>
    </citation>
    <scope>NUCLEOTIDE SEQUENCE [LARGE SCALE GENOMIC DNA]</scope>
    <source>
        <strain evidence="7">VaMs.102 / ATCC MYA-4576 / FGSC 10136</strain>
    </source>
</reference>
<evidence type="ECO:0000256" key="2">
    <source>
        <dbReference type="PROSITE-ProRule" id="PRU00176"/>
    </source>
</evidence>
<dbReference type="Pfam" id="PF01480">
    <property type="entry name" value="PWI"/>
    <property type="match status" value="1"/>
</dbReference>
<keyword evidence="4" id="KW-1133">Transmembrane helix</keyword>
<dbReference type="PANTHER" id="PTHR14398">
    <property type="entry name" value="RNA RECOGNITION RRM/RNP DOMAIN"/>
    <property type="match status" value="1"/>
</dbReference>
<keyword evidence="4" id="KW-0472">Membrane</keyword>
<sequence>MLLSADDKVGLRAWIMKKLPEVSDSETEIFADYLLALLASGYEDDEEELRALCEQELPQFLNDGATPRFINDLFRVIETKDWTGSRPAPKGPAHSALPTSSQPPTGPSLPQNGSHAHASARESNRKRSFNDVEEPDFPVAPPRGPSNGRHIKQPRRSGGLPPRPSWPLPIVYPDQNGAAPAYGTAPQMPAQFPQPVRSGYIPSGPISYPLGHYEPSPNDLAAAMLAQNMQQMQQLWDIVTASKDKISHGRGRVAKRGGGRKASDRAPFSAGGNVTDKTKSTIVVESIPDQHLNEDAVRDAFSEFGTIVDVTLQLYHRLAIVKYDTWHAANTAYRSTKAFFDNRFVKVFWYDEDAAEQGNGASKASGIDNAPEEPEFDLDAFIKKQDEAQKVGTFLSRQREVRRKLQEKLRPGVLRAQLAALEEEAKYLGLDPDADDVGTYGGFRGGYAVAAVAVAVVSIAVVAATASIGLPCMRHLSSTHSTTVPVTRRYDSTFSYGIGEFNDIQITPMTAQITFKSRKTAERFLHAAKLAPIPNVGSVEVAWVENGPAAAVVSTASSAPARGPIEKNEPEIAVERRASAEAQSDVKHEPKTEVDMDYELYEDGEWVD</sequence>
<feature type="region of interest" description="Disordered" evidence="3">
    <location>
        <begin position="555"/>
        <end position="608"/>
    </location>
</feature>
<name>C9S7I2_VERA1</name>
<dbReference type="Proteomes" id="UP000008698">
    <property type="component" value="Unassembled WGS sequence"/>
</dbReference>
<dbReference type="OMA" id="WHAANTA"/>
<evidence type="ECO:0000256" key="3">
    <source>
        <dbReference type="SAM" id="MobiDB-lite"/>
    </source>
</evidence>
<evidence type="ECO:0000256" key="4">
    <source>
        <dbReference type="SAM" id="Phobius"/>
    </source>
</evidence>
<dbReference type="Gene3D" id="3.30.70.330">
    <property type="match status" value="1"/>
</dbReference>
<dbReference type="PANTHER" id="PTHR14398:SF0">
    <property type="entry name" value="ZINC FINGER PROTEIN SWM"/>
    <property type="match status" value="1"/>
</dbReference>
<feature type="region of interest" description="Disordered" evidence="3">
    <location>
        <begin position="247"/>
        <end position="272"/>
    </location>
</feature>
<feature type="compositionally biased region" description="Basic residues" evidence="3">
    <location>
        <begin position="248"/>
        <end position="259"/>
    </location>
</feature>
<keyword evidence="7" id="KW-1185">Reference proteome</keyword>
<feature type="compositionally biased region" description="Basic and acidic residues" evidence="3">
    <location>
        <begin position="119"/>
        <end position="130"/>
    </location>
</feature>
<dbReference type="KEGG" id="val:VDBG_00852"/>
<dbReference type="InterPro" id="IPR012677">
    <property type="entry name" value="Nucleotide-bd_a/b_plait_sf"/>
</dbReference>
<dbReference type="GO" id="GO:0005634">
    <property type="term" value="C:nucleus"/>
    <property type="evidence" value="ECO:0007669"/>
    <property type="project" value="TreeGrafter"/>
</dbReference>
<dbReference type="Gene3D" id="1.20.1390.10">
    <property type="entry name" value="PWI domain"/>
    <property type="match status" value="1"/>
</dbReference>
<gene>
    <name evidence="6" type="ORF">VDBG_00852</name>
</gene>
<evidence type="ECO:0000313" key="6">
    <source>
        <dbReference type="EMBL" id="EEY14743.1"/>
    </source>
</evidence>
<dbReference type="CDD" id="cd12257">
    <property type="entry name" value="RRM1_RBM26_like"/>
    <property type="match status" value="1"/>
</dbReference>
<feature type="compositionally biased region" description="Basic and acidic residues" evidence="3">
    <location>
        <begin position="564"/>
        <end position="594"/>
    </location>
</feature>
<dbReference type="InterPro" id="IPR000504">
    <property type="entry name" value="RRM_dom"/>
</dbReference>
<dbReference type="GeneID" id="9530746"/>
<dbReference type="InterPro" id="IPR045137">
    <property type="entry name" value="RBM26/27"/>
</dbReference>
<dbReference type="GO" id="GO:0003723">
    <property type="term" value="F:RNA binding"/>
    <property type="evidence" value="ECO:0007669"/>
    <property type="project" value="UniProtKB-UniRule"/>
</dbReference>
<dbReference type="SMART" id="SM00360">
    <property type="entry name" value="RRM"/>
    <property type="match status" value="1"/>
</dbReference>
<feature type="compositionally biased region" description="Polar residues" evidence="3">
    <location>
        <begin position="97"/>
        <end position="114"/>
    </location>
</feature>
<feature type="transmembrane region" description="Helical" evidence="4">
    <location>
        <begin position="447"/>
        <end position="470"/>
    </location>
</feature>
<keyword evidence="1 2" id="KW-0694">RNA-binding</keyword>
<protein>
    <recommendedName>
        <fullName evidence="5">RRM domain-containing protein</fullName>
    </recommendedName>
</protein>
<dbReference type="SUPFAM" id="SSF54928">
    <property type="entry name" value="RNA-binding domain, RBD"/>
    <property type="match status" value="1"/>
</dbReference>